<keyword evidence="3" id="KW-1185">Reference proteome</keyword>
<dbReference type="Proteomes" id="UP000001072">
    <property type="component" value="Unassembled WGS sequence"/>
</dbReference>
<dbReference type="GeneID" id="18935040"/>
<dbReference type="EMBL" id="GL883091">
    <property type="protein sequence ID" value="EGG12489.1"/>
    <property type="molecule type" value="Genomic_DNA"/>
</dbReference>
<dbReference type="Pfam" id="PF10597">
    <property type="entry name" value="U5_2-snRNA_bdg"/>
    <property type="match status" value="1"/>
</dbReference>
<dbReference type="KEGG" id="mlr:MELLADRAFT_88934"/>
<evidence type="ECO:0000313" key="3">
    <source>
        <dbReference type="Proteomes" id="UP000001072"/>
    </source>
</evidence>
<dbReference type="GO" id="GO:0030620">
    <property type="term" value="F:U2 snRNA binding"/>
    <property type="evidence" value="ECO:0007669"/>
    <property type="project" value="TreeGrafter"/>
</dbReference>
<evidence type="ECO:0000313" key="2">
    <source>
        <dbReference type="EMBL" id="EGG12489.1"/>
    </source>
</evidence>
<dbReference type="GO" id="GO:0005682">
    <property type="term" value="C:U5 snRNP"/>
    <property type="evidence" value="ECO:0007669"/>
    <property type="project" value="TreeGrafter"/>
</dbReference>
<dbReference type="VEuPathDB" id="FungiDB:MELLADRAFT_88934"/>
<organism evidence="3">
    <name type="scientific">Melampsora larici-populina (strain 98AG31 / pathotype 3-4-7)</name>
    <name type="common">Poplar leaf rust fungus</name>
    <dbReference type="NCBI Taxonomy" id="747676"/>
    <lineage>
        <taxon>Eukaryota</taxon>
        <taxon>Fungi</taxon>
        <taxon>Dikarya</taxon>
        <taxon>Basidiomycota</taxon>
        <taxon>Pucciniomycotina</taxon>
        <taxon>Pucciniomycetes</taxon>
        <taxon>Pucciniales</taxon>
        <taxon>Melampsoraceae</taxon>
        <taxon>Melampsora</taxon>
    </lineage>
</organism>
<dbReference type="STRING" id="747676.F4R6B9"/>
<dbReference type="AlphaFoldDB" id="F4R6B9"/>
<dbReference type="InParanoid" id="F4R6B9"/>
<evidence type="ECO:0000259" key="1">
    <source>
        <dbReference type="Pfam" id="PF10597"/>
    </source>
</evidence>
<dbReference type="RefSeq" id="XP_007404864.1">
    <property type="nucleotide sequence ID" value="XM_007404802.1"/>
</dbReference>
<dbReference type="HOGENOM" id="CLU_1982062_0_0_1"/>
<dbReference type="GO" id="GO:0017070">
    <property type="term" value="F:U6 snRNA binding"/>
    <property type="evidence" value="ECO:0007669"/>
    <property type="project" value="TreeGrafter"/>
</dbReference>
<proteinExistence type="predicted"/>
<reference evidence="3" key="1">
    <citation type="journal article" date="2011" name="Proc. Natl. Acad. Sci. U.S.A.">
        <title>Obligate biotrophy features unraveled by the genomic analysis of rust fungi.</title>
        <authorList>
            <person name="Duplessis S."/>
            <person name="Cuomo C.A."/>
            <person name="Lin Y.-C."/>
            <person name="Aerts A."/>
            <person name="Tisserant E."/>
            <person name="Veneault-Fourrey C."/>
            <person name="Joly D.L."/>
            <person name="Hacquard S."/>
            <person name="Amselem J."/>
            <person name="Cantarel B.L."/>
            <person name="Chiu R."/>
            <person name="Coutinho P.M."/>
            <person name="Feau N."/>
            <person name="Field M."/>
            <person name="Frey P."/>
            <person name="Gelhaye E."/>
            <person name="Goldberg J."/>
            <person name="Grabherr M.G."/>
            <person name="Kodira C.D."/>
            <person name="Kohler A."/>
            <person name="Kuees U."/>
            <person name="Lindquist E.A."/>
            <person name="Lucas S.M."/>
            <person name="Mago R."/>
            <person name="Mauceli E."/>
            <person name="Morin E."/>
            <person name="Murat C."/>
            <person name="Pangilinan J.L."/>
            <person name="Park R."/>
            <person name="Pearson M."/>
            <person name="Quesneville H."/>
            <person name="Rouhier N."/>
            <person name="Sakthikumar S."/>
            <person name="Salamov A.A."/>
            <person name="Schmutz J."/>
            <person name="Selles B."/>
            <person name="Shapiro H."/>
            <person name="Tanguay P."/>
            <person name="Tuskan G.A."/>
            <person name="Henrissat B."/>
            <person name="Van de Peer Y."/>
            <person name="Rouze P."/>
            <person name="Ellis J.G."/>
            <person name="Dodds P.N."/>
            <person name="Schein J.E."/>
            <person name="Zhong S."/>
            <person name="Hamelin R.C."/>
            <person name="Grigoriev I.V."/>
            <person name="Szabo L.J."/>
            <person name="Martin F."/>
        </authorList>
    </citation>
    <scope>NUCLEOTIDE SEQUENCE [LARGE SCALE GENOMIC DNA]</scope>
    <source>
        <strain evidence="3">98AG31 / pathotype 3-4-7</strain>
    </source>
</reference>
<dbReference type="PANTHER" id="PTHR11140:SF0">
    <property type="entry name" value="PRE-MRNA-PROCESSING-SPLICING FACTOR 8"/>
    <property type="match status" value="1"/>
</dbReference>
<sequence>MNYQEAVIHTNEMLDLLVKNASRFPPVVFYTPKELGRLGMLSMGHILIPASDLRWSKQTDTGITHFRSGMSPEEDQLIPSLYRYIQPWSSEFEDPSRVWNKYAMKRTEANSQNQRLTLEDLEDSWD</sequence>
<dbReference type="GO" id="GO:0030623">
    <property type="term" value="F:U5 snRNA binding"/>
    <property type="evidence" value="ECO:0007669"/>
    <property type="project" value="InterPro"/>
</dbReference>
<protein>
    <recommendedName>
        <fullName evidence="1">Pre-mRNA-processing-splicing factor 8 U5-snRNA-binding domain-containing protein</fullName>
    </recommendedName>
</protein>
<dbReference type="GO" id="GO:0097157">
    <property type="term" value="F:pre-mRNA intronic binding"/>
    <property type="evidence" value="ECO:0007669"/>
    <property type="project" value="TreeGrafter"/>
</dbReference>
<dbReference type="OrthoDB" id="2605559at2759"/>
<name>F4R6B9_MELLP</name>
<dbReference type="GO" id="GO:0000244">
    <property type="term" value="P:spliceosomal tri-snRNP complex assembly"/>
    <property type="evidence" value="ECO:0007669"/>
    <property type="project" value="TreeGrafter"/>
</dbReference>
<dbReference type="GO" id="GO:0071013">
    <property type="term" value="C:catalytic step 2 spliceosome"/>
    <property type="evidence" value="ECO:0007669"/>
    <property type="project" value="TreeGrafter"/>
</dbReference>
<gene>
    <name evidence="2" type="ORF">MELLADRAFT_88934</name>
</gene>
<dbReference type="PANTHER" id="PTHR11140">
    <property type="entry name" value="PRE-MRNA SPLICING FACTOR PRP8"/>
    <property type="match status" value="1"/>
</dbReference>
<feature type="domain" description="Pre-mRNA-processing-splicing factor 8 U5-snRNA-binding" evidence="1">
    <location>
        <begin position="5"/>
        <end position="85"/>
    </location>
</feature>
<dbReference type="InterPro" id="IPR019581">
    <property type="entry name" value="Prp8_U5-snRNA-bd"/>
</dbReference>
<dbReference type="InterPro" id="IPR027652">
    <property type="entry name" value="PRP8"/>
</dbReference>
<dbReference type="eggNOG" id="KOG1795">
    <property type="taxonomic scope" value="Eukaryota"/>
</dbReference>
<dbReference type="GO" id="GO:0030619">
    <property type="term" value="F:U1 snRNA binding"/>
    <property type="evidence" value="ECO:0007669"/>
    <property type="project" value="TreeGrafter"/>
</dbReference>
<accession>F4R6B9</accession>